<evidence type="ECO:0000313" key="1">
    <source>
        <dbReference type="EMBL" id="KAH7844495.1"/>
    </source>
</evidence>
<evidence type="ECO:0000313" key="2">
    <source>
        <dbReference type="Proteomes" id="UP000828048"/>
    </source>
</evidence>
<dbReference type="Proteomes" id="UP000828048">
    <property type="component" value="Chromosome 1"/>
</dbReference>
<organism evidence="1 2">
    <name type="scientific">Vaccinium darrowii</name>
    <dbReference type="NCBI Taxonomy" id="229202"/>
    <lineage>
        <taxon>Eukaryota</taxon>
        <taxon>Viridiplantae</taxon>
        <taxon>Streptophyta</taxon>
        <taxon>Embryophyta</taxon>
        <taxon>Tracheophyta</taxon>
        <taxon>Spermatophyta</taxon>
        <taxon>Magnoliopsida</taxon>
        <taxon>eudicotyledons</taxon>
        <taxon>Gunneridae</taxon>
        <taxon>Pentapetalae</taxon>
        <taxon>asterids</taxon>
        <taxon>Ericales</taxon>
        <taxon>Ericaceae</taxon>
        <taxon>Vaccinioideae</taxon>
        <taxon>Vaccinieae</taxon>
        <taxon>Vaccinium</taxon>
    </lineage>
</organism>
<sequence length="111" mass="12797">MKDMEENRPVYWSYTADKRFEPAKVIKTHNISSPVYCVAEPPRSSSRAITTGPMLSSTYALSTWSVRDREVKRKKRLVTYNAYAVGGKVKSSLRNSFRWVKNKYSSIVHDC</sequence>
<proteinExistence type="predicted"/>
<name>A0ACB7XVD0_9ERIC</name>
<comment type="caution">
    <text evidence="1">The sequence shown here is derived from an EMBL/GenBank/DDBJ whole genome shotgun (WGS) entry which is preliminary data.</text>
</comment>
<keyword evidence="2" id="KW-1185">Reference proteome</keyword>
<reference evidence="1 2" key="1">
    <citation type="journal article" date="2021" name="Hortic Res">
        <title>High-quality reference genome and annotation aids understanding of berry development for evergreen blueberry (Vaccinium darrowii).</title>
        <authorList>
            <person name="Yu J."/>
            <person name="Hulse-Kemp A.M."/>
            <person name="Babiker E."/>
            <person name="Staton M."/>
        </authorList>
    </citation>
    <scope>NUCLEOTIDE SEQUENCE [LARGE SCALE GENOMIC DNA]</scope>
    <source>
        <strain evidence="2">cv. NJ 8807/NJ 8810</strain>
        <tissue evidence="1">Young leaf</tissue>
    </source>
</reference>
<accession>A0ACB7XVD0</accession>
<protein>
    <submittedName>
        <fullName evidence="1">Uncharacterized protein</fullName>
    </submittedName>
</protein>
<dbReference type="EMBL" id="CM037151">
    <property type="protein sequence ID" value="KAH7844495.1"/>
    <property type="molecule type" value="Genomic_DNA"/>
</dbReference>
<gene>
    <name evidence="1" type="ORF">Vadar_028621</name>
</gene>